<dbReference type="AlphaFoldDB" id="A0A927GIF0"/>
<reference evidence="2" key="1">
    <citation type="submission" date="2020-09" db="EMBL/GenBank/DDBJ databases">
        <authorList>
            <person name="Kim M.K."/>
        </authorList>
    </citation>
    <scope>NUCLEOTIDE SEQUENCE</scope>
    <source>
        <strain evidence="2">BT664</strain>
    </source>
</reference>
<evidence type="ECO:0000313" key="3">
    <source>
        <dbReference type="Proteomes" id="UP000612233"/>
    </source>
</evidence>
<comment type="caution">
    <text evidence="2">The sequence shown here is derived from an EMBL/GenBank/DDBJ whole genome shotgun (WGS) entry which is preliminary data.</text>
</comment>
<keyword evidence="3" id="KW-1185">Reference proteome</keyword>
<accession>A0A927GIF0</accession>
<protein>
    <submittedName>
        <fullName evidence="2">Uncharacterized protein</fullName>
    </submittedName>
</protein>
<dbReference type="InterPro" id="IPR058087">
    <property type="entry name" value="XAC2610_dom"/>
</dbReference>
<proteinExistence type="predicted"/>
<feature type="chain" id="PRO_5037296252" evidence="1">
    <location>
        <begin position="22"/>
        <end position="297"/>
    </location>
</feature>
<keyword evidence="1" id="KW-0732">Signal</keyword>
<sequence>MRFTWLMMIFLCISVPGIVRAQAAFSGLVGTAPIELVLGYYEPESEAGGVYAYTKYHTPIALSGTLKAGVLTLTEKDALGKPSATLTVPAFAVNHGALTGTWKNLATGRELPLKLNQRFIMESGESVSWEKRELMQASSLPTIYFRLVTTKSAADTYPRVRGVKLLDKKTDRLLQEFSVNCQLLGLNNVDVDDYNFDGLADFSVYEAGSAGPNTTSLYFLYNPTTKRYAKSSFSGTSLEFDHKKKHIYERSSSAAGSYVTTATYEVVRNRMVLVAKHCYVLDPERHKLVERKLSACE</sequence>
<organism evidence="2 3">
    <name type="scientific">Hymenobacter montanus</name>
    <dbReference type="NCBI Taxonomy" id="2771359"/>
    <lineage>
        <taxon>Bacteria</taxon>
        <taxon>Pseudomonadati</taxon>
        <taxon>Bacteroidota</taxon>
        <taxon>Cytophagia</taxon>
        <taxon>Cytophagales</taxon>
        <taxon>Hymenobacteraceae</taxon>
        <taxon>Hymenobacter</taxon>
    </lineage>
</organism>
<evidence type="ECO:0000313" key="2">
    <source>
        <dbReference type="EMBL" id="MBD2767006.1"/>
    </source>
</evidence>
<name>A0A927GIF0_9BACT</name>
<evidence type="ECO:0000256" key="1">
    <source>
        <dbReference type="SAM" id="SignalP"/>
    </source>
</evidence>
<feature type="signal peptide" evidence="1">
    <location>
        <begin position="1"/>
        <end position="21"/>
    </location>
</feature>
<gene>
    <name evidence="2" type="ORF">IC235_03750</name>
</gene>
<dbReference type="EMBL" id="JACXAD010000003">
    <property type="protein sequence ID" value="MBD2767006.1"/>
    <property type="molecule type" value="Genomic_DNA"/>
</dbReference>
<dbReference type="NCBIfam" id="NF047539">
    <property type="entry name" value="XAC2610_fam"/>
    <property type="match status" value="1"/>
</dbReference>
<dbReference type="Proteomes" id="UP000612233">
    <property type="component" value="Unassembled WGS sequence"/>
</dbReference>